<dbReference type="EMBL" id="CP036287">
    <property type="protein sequence ID" value="QDU66956.1"/>
    <property type="molecule type" value="Genomic_DNA"/>
</dbReference>
<accession>A0A518BJ14</accession>
<evidence type="ECO:0000313" key="2">
    <source>
        <dbReference type="Proteomes" id="UP000316921"/>
    </source>
</evidence>
<dbReference type="KEGG" id="pbap:Pla133_20320"/>
<evidence type="ECO:0000313" key="1">
    <source>
        <dbReference type="EMBL" id="QDU66956.1"/>
    </source>
</evidence>
<dbReference type="Proteomes" id="UP000316921">
    <property type="component" value="Chromosome"/>
</dbReference>
<proteinExistence type="predicted"/>
<sequence length="301" mass="33486">MGKSAERWFSFDSIWVQLGLALLLATTFTLTLGPRLLAAHEPAPPPPVLDRMVTTERPRGLFDLEDLIYMVRPAELGIGSWEPGQFADYRLLERGDEKQPGEERYLRDVRAEVLREADPADAYTAQFGMAFRPMHWLRIAGLHAFRGRLEETYRLANPRDLRITEATPAVSYQDGYIPFVSTEGPQEITSGYELREGQQVELQVGDGSLPCRTFEVFLLDAGSESGDELVGKLWFSADVAPLGIVRLQTQREAVELIACGKGGEAAFAADMAPLIEGASTFTGFCHACHGETFHERIYPPH</sequence>
<name>A0A518BJ14_9BACT</name>
<dbReference type="RefSeq" id="WP_145064753.1">
    <property type="nucleotide sequence ID" value="NZ_CP036287.1"/>
</dbReference>
<gene>
    <name evidence="1" type="ORF">Pla133_20320</name>
</gene>
<keyword evidence="2" id="KW-1185">Reference proteome</keyword>
<organism evidence="1 2">
    <name type="scientific">Engelhardtia mirabilis</name>
    <dbReference type="NCBI Taxonomy" id="2528011"/>
    <lineage>
        <taxon>Bacteria</taxon>
        <taxon>Pseudomonadati</taxon>
        <taxon>Planctomycetota</taxon>
        <taxon>Planctomycetia</taxon>
        <taxon>Planctomycetia incertae sedis</taxon>
        <taxon>Engelhardtia</taxon>
    </lineage>
</organism>
<dbReference type="AlphaFoldDB" id="A0A518BJ14"/>
<protein>
    <submittedName>
        <fullName evidence="1">Uncharacterized protein</fullName>
    </submittedName>
</protein>
<reference evidence="1 2" key="1">
    <citation type="submission" date="2019-02" db="EMBL/GenBank/DDBJ databases">
        <title>Deep-cultivation of Planctomycetes and their phenomic and genomic characterization uncovers novel biology.</title>
        <authorList>
            <person name="Wiegand S."/>
            <person name="Jogler M."/>
            <person name="Boedeker C."/>
            <person name="Pinto D."/>
            <person name="Vollmers J."/>
            <person name="Rivas-Marin E."/>
            <person name="Kohn T."/>
            <person name="Peeters S.H."/>
            <person name="Heuer A."/>
            <person name="Rast P."/>
            <person name="Oberbeckmann S."/>
            <person name="Bunk B."/>
            <person name="Jeske O."/>
            <person name="Meyerdierks A."/>
            <person name="Storesund J.E."/>
            <person name="Kallscheuer N."/>
            <person name="Luecker S."/>
            <person name="Lage O.M."/>
            <person name="Pohl T."/>
            <person name="Merkel B.J."/>
            <person name="Hornburger P."/>
            <person name="Mueller R.-W."/>
            <person name="Bruemmer F."/>
            <person name="Labrenz M."/>
            <person name="Spormann A.M."/>
            <person name="Op den Camp H."/>
            <person name="Overmann J."/>
            <person name="Amann R."/>
            <person name="Jetten M.S.M."/>
            <person name="Mascher T."/>
            <person name="Medema M.H."/>
            <person name="Devos D.P."/>
            <person name="Kaster A.-K."/>
            <person name="Ovreas L."/>
            <person name="Rohde M."/>
            <person name="Galperin M.Y."/>
            <person name="Jogler C."/>
        </authorList>
    </citation>
    <scope>NUCLEOTIDE SEQUENCE [LARGE SCALE GENOMIC DNA]</scope>
    <source>
        <strain evidence="1 2">Pla133</strain>
    </source>
</reference>